<evidence type="ECO:0000313" key="3">
    <source>
        <dbReference type="Proteomes" id="UP001285263"/>
    </source>
</evidence>
<feature type="region of interest" description="Disordered" evidence="1">
    <location>
        <begin position="36"/>
        <end position="61"/>
    </location>
</feature>
<accession>A0ABU5DM82</accession>
<comment type="caution">
    <text evidence="2">The sequence shown here is derived from an EMBL/GenBank/DDBJ whole genome shotgun (WGS) entry which is preliminary data.</text>
</comment>
<sequence length="347" mass="35663">MAALSTTPTTVPTSTSTGGVVAAVAPLSALRGVAARQGPLPSPSPVRVGSAGAGSPFLDPELQQDVSAGQQAQAWLGELGQQLQGLKQSLAGLLGGGSANPTAAATAAAALQQVSTIWRQRSGQAGGMVDAQLQVREPGQARQVFTLRGLDLANLTQEGHETLSFAVPGTGSPVAVPIDPDQSADTTVQRLDQALAPAGLRVAIVAGRLQWSSAESQWPSLRDGLSVKGDGRRFPSGQRVRVKLDTPPDAIQPATWSLDGAQAQRQTLGRVIAAQALLRDAGDALDRKRSAAKLAEPAGAAGQGQVLLGMAQAFEAKAAEPAYENYAQLAPALRGLRRDQVRALLSP</sequence>
<dbReference type="EMBL" id="JAXCLA010000008">
    <property type="protein sequence ID" value="MDY0747410.1"/>
    <property type="molecule type" value="Genomic_DNA"/>
</dbReference>
<name>A0ABU5DM82_9BURK</name>
<evidence type="ECO:0000313" key="2">
    <source>
        <dbReference type="EMBL" id="MDY0747410.1"/>
    </source>
</evidence>
<dbReference type="Proteomes" id="UP001285263">
    <property type="component" value="Unassembled WGS sequence"/>
</dbReference>
<dbReference type="RefSeq" id="WP_320425380.1">
    <property type="nucleotide sequence ID" value="NZ_JAXCLA010000008.1"/>
</dbReference>
<proteinExistence type="predicted"/>
<evidence type="ECO:0000256" key="1">
    <source>
        <dbReference type="SAM" id="MobiDB-lite"/>
    </source>
</evidence>
<evidence type="ECO:0008006" key="4">
    <source>
        <dbReference type="Google" id="ProtNLM"/>
    </source>
</evidence>
<keyword evidence="3" id="KW-1185">Reference proteome</keyword>
<gene>
    <name evidence="2" type="ORF">SNE35_23100</name>
</gene>
<organism evidence="2 3">
    <name type="scientific">Roseateles agri</name>
    <dbReference type="NCBI Taxonomy" id="3098619"/>
    <lineage>
        <taxon>Bacteria</taxon>
        <taxon>Pseudomonadati</taxon>
        <taxon>Pseudomonadota</taxon>
        <taxon>Betaproteobacteria</taxon>
        <taxon>Burkholderiales</taxon>
        <taxon>Sphaerotilaceae</taxon>
        <taxon>Roseateles</taxon>
    </lineage>
</organism>
<reference evidence="2 3" key="1">
    <citation type="submission" date="2023-11" db="EMBL/GenBank/DDBJ databases">
        <title>Paucibacter sp. nov., isolated from fresh soil in Korea.</title>
        <authorList>
            <person name="Le N.T.T."/>
        </authorList>
    </citation>
    <scope>NUCLEOTIDE SEQUENCE [LARGE SCALE GENOMIC DNA]</scope>
    <source>
        <strain evidence="2 3">R3-3</strain>
    </source>
</reference>
<protein>
    <recommendedName>
        <fullName evidence="4">Flagellar hook-associated protein 2 C-terminal domain-containing protein</fullName>
    </recommendedName>
</protein>